<dbReference type="PROSITE" id="PS51257">
    <property type="entry name" value="PROKAR_LIPOPROTEIN"/>
    <property type="match status" value="1"/>
</dbReference>
<feature type="compositionally biased region" description="Basic residues" evidence="1">
    <location>
        <begin position="30"/>
        <end position="56"/>
    </location>
</feature>
<dbReference type="AlphaFoldDB" id="A0A6C0JAQ6"/>
<evidence type="ECO:0000256" key="1">
    <source>
        <dbReference type="SAM" id="MobiDB-lite"/>
    </source>
</evidence>
<reference evidence="2" key="1">
    <citation type="journal article" date="2020" name="Nature">
        <title>Giant virus diversity and host interactions through global metagenomics.</title>
        <authorList>
            <person name="Schulz F."/>
            <person name="Roux S."/>
            <person name="Paez-Espino D."/>
            <person name="Jungbluth S."/>
            <person name="Walsh D.A."/>
            <person name="Denef V.J."/>
            <person name="McMahon K.D."/>
            <person name="Konstantinidis K.T."/>
            <person name="Eloe-Fadrosh E.A."/>
            <person name="Kyrpides N.C."/>
            <person name="Woyke T."/>
        </authorList>
    </citation>
    <scope>NUCLEOTIDE SEQUENCE</scope>
    <source>
        <strain evidence="2">GVMAG-M-3300025890-48</strain>
    </source>
</reference>
<proteinExistence type="predicted"/>
<organism evidence="2">
    <name type="scientific">viral metagenome</name>
    <dbReference type="NCBI Taxonomy" id="1070528"/>
    <lineage>
        <taxon>unclassified sequences</taxon>
        <taxon>metagenomes</taxon>
        <taxon>organismal metagenomes</taxon>
    </lineage>
</organism>
<feature type="region of interest" description="Disordered" evidence="1">
    <location>
        <begin position="26"/>
        <end position="56"/>
    </location>
</feature>
<accession>A0A6C0JAQ6</accession>
<protein>
    <submittedName>
        <fullName evidence="2">Uncharacterized protein</fullName>
    </submittedName>
</protein>
<evidence type="ECO:0000313" key="2">
    <source>
        <dbReference type="EMBL" id="QHU02915.1"/>
    </source>
</evidence>
<name>A0A6C0JAQ6_9ZZZZ</name>
<dbReference type="EMBL" id="MN740367">
    <property type="protein sequence ID" value="QHU02915.1"/>
    <property type="molecule type" value="Genomic_DNA"/>
</dbReference>
<feature type="region of interest" description="Disordered" evidence="1">
    <location>
        <begin position="72"/>
        <end position="118"/>
    </location>
</feature>
<sequence>MSCKASMLNQHSTNQGGGACGACQSTLFGGKKKAPKSSARRSYRRRVSKSKCKGKRASTCRNSKTCKMAFGKKRSYCRKRSNKKRGTVRKKSRSSKKKTQKIKSKMVKLYKRLSRKKK</sequence>